<evidence type="ECO:0000313" key="6">
    <source>
        <dbReference type="EMBL" id="EQD69240.1"/>
    </source>
</evidence>
<comment type="caution">
    <text evidence="6">The sequence shown here is derived from an EMBL/GenBank/DDBJ whole genome shotgun (WGS) entry which is preliminary data.</text>
</comment>
<dbReference type="Gene3D" id="1.20.1740.10">
    <property type="entry name" value="Amino acid/polyamine transporter I"/>
    <property type="match status" value="1"/>
</dbReference>
<dbReference type="PANTHER" id="PTHR11785">
    <property type="entry name" value="AMINO ACID TRANSPORTER"/>
    <property type="match status" value="1"/>
</dbReference>
<evidence type="ECO:0000256" key="5">
    <source>
        <dbReference type="SAM" id="Phobius"/>
    </source>
</evidence>
<evidence type="ECO:0000256" key="4">
    <source>
        <dbReference type="ARBA" id="ARBA00023136"/>
    </source>
</evidence>
<feature type="transmembrane region" description="Helical" evidence="5">
    <location>
        <begin position="55"/>
        <end position="77"/>
    </location>
</feature>
<dbReference type="PANTHER" id="PTHR11785:SF512">
    <property type="entry name" value="SOBREMESA, ISOFORM B"/>
    <property type="match status" value="1"/>
</dbReference>
<keyword evidence="2 5" id="KW-0812">Transmembrane</keyword>
<evidence type="ECO:0000256" key="1">
    <source>
        <dbReference type="ARBA" id="ARBA00004141"/>
    </source>
</evidence>
<feature type="non-terminal residue" evidence="6">
    <location>
        <position position="153"/>
    </location>
</feature>
<reference evidence="6" key="1">
    <citation type="submission" date="2013-08" db="EMBL/GenBank/DDBJ databases">
        <authorList>
            <person name="Mendez C."/>
            <person name="Richter M."/>
            <person name="Ferrer M."/>
            <person name="Sanchez J."/>
        </authorList>
    </citation>
    <scope>NUCLEOTIDE SEQUENCE</scope>
</reference>
<keyword evidence="3 5" id="KW-1133">Transmembrane helix</keyword>
<evidence type="ECO:0000256" key="3">
    <source>
        <dbReference type="ARBA" id="ARBA00022989"/>
    </source>
</evidence>
<organism evidence="6">
    <name type="scientific">mine drainage metagenome</name>
    <dbReference type="NCBI Taxonomy" id="410659"/>
    <lineage>
        <taxon>unclassified sequences</taxon>
        <taxon>metagenomes</taxon>
        <taxon>ecological metagenomes</taxon>
    </lineage>
</organism>
<reference evidence="6" key="2">
    <citation type="journal article" date="2014" name="ISME J.">
        <title>Microbial stratification in low pH oxic and suboxic macroscopic growths along an acid mine drainage.</title>
        <authorList>
            <person name="Mendez-Garcia C."/>
            <person name="Mesa V."/>
            <person name="Sprenger R.R."/>
            <person name="Richter M."/>
            <person name="Diez M.S."/>
            <person name="Solano J."/>
            <person name="Bargiela R."/>
            <person name="Golyshina O.V."/>
            <person name="Manteca A."/>
            <person name="Ramos J.L."/>
            <person name="Gallego J.R."/>
            <person name="Llorente I."/>
            <person name="Martins Dos Santos V.A."/>
            <person name="Jensen O.N."/>
            <person name="Pelaez A.I."/>
            <person name="Sanchez J."/>
            <person name="Ferrer M."/>
        </authorList>
    </citation>
    <scope>NUCLEOTIDE SEQUENCE</scope>
</reference>
<comment type="subcellular location">
    <subcellularLocation>
        <location evidence="1">Membrane</location>
        <topology evidence="1">Multi-pass membrane protein</topology>
    </subcellularLocation>
</comment>
<dbReference type="InterPro" id="IPR050598">
    <property type="entry name" value="AminoAcid_Transporter"/>
</dbReference>
<name>T1CL44_9ZZZZ</name>
<dbReference type="GO" id="GO:0015179">
    <property type="term" value="F:L-amino acid transmembrane transporter activity"/>
    <property type="evidence" value="ECO:0007669"/>
    <property type="project" value="TreeGrafter"/>
</dbReference>
<dbReference type="InterPro" id="IPR002293">
    <property type="entry name" value="AA/rel_permease1"/>
</dbReference>
<dbReference type="AlphaFoldDB" id="T1CL44"/>
<protein>
    <submittedName>
        <fullName evidence="6">Amino acid permease family protein</fullName>
    </submittedName>
</protein>
<accession>T1CL44</accession>
<feature type="transmembrane region" description="Helical" evidence="5">
    <location>
        <begin position="21"/>
        <end position="40"/>
    </location>
</feature>
<keyword evidence="4 5" id="KW-0472">Membrane</keyword>
<proteinExistence type="predicted"/>
<sequence length="153" mass="16438">MALLDPVEPPPEPGLSRRLGAFTGIMVVLGIVIGTGLYRVPALVASDVRSTSDFYLIWVIGGVIALCGALSVAELSAMFPRAGGLYVYIREAFGKPMAFLFGWMWLLTDPISWAAQSLIFSEYLVTFVPLDPLARHVASVVLIGIVAGVQIRS</sequence>
<gene>
    <name evidence="6" type="ORF">B2A_00142</name>
</gene>
<dbReference type="Pfam" id="PF13520">
    <property type="entry name" value="AA_permease_2"/>
    <property type="match status" value="1"/>
</dbReference>
<dbReference type="GO" id="GO:0016020">
    <property type="term" value="C:membrane"/>
    <property type="evidence" value="ECO:0007669"/>
    <property type="project" value="UniProtKB-SubCell"/>
</dbReference>
<evidence type="ECO:0000256" key="2">
    <source>
        <dbReference type="ARBA" id="ARBA00022692"/>
    </source>
</evidence>
<dbReference type="EMBL" id="AUZZ01000105">
    <property type="protein sequence ID" value="EQD69240.1"/>
    <property type="molecule type" value="Genomic_DNA"/>
</dbReference>